<keyword evidence="2" id="KW-1185">Reference proteome</keyword>
<dbReference type="EMBL" id="BMAV01005278">
    <property type="protein sequence ID" value="GFY46225.1"/>
    <property type="molecule type" value="Genomic_DNA"/>
</dbReference>
<gene>
    <name evidence="1" type="ORF">TNIN_48691</name>
</gene>
<organism evidence="1 2">
    <name type="scientific">Trichonephila inaurata madagascariensis</name>
    <dbReference type="NCBI Taxonomy" id="2747483"/>
    <lineage>
        <taxon>Eukaryota</taxon>
        <taxon>Metazoa</taxon>
        <taxon>Ecdysozoa</taxon>
        <taxon>Arthropoda</taxon>
        <taxon>Chelicerata</taxon>
        <taxon>Arachnida</taxon>
        <taxon>Araneae</taxon>
        <taxon>Araneomorphae</taxon>
        <taxon>Entelegynae</taxon>
        <taxon>Araneoidea</taxon>
        <taxon>Nephilidae</taxon>
        <taxon>Trichonephila</taxon>
        <taxon>Trichonephila inaurata</taxon>
    </lineage>
</organism>
<reference evidence="1" key="1">
    <citation type="submission" date="2020-08" db="EMBL/GenBank/DDBJ databases">
        <title>Multicomponent nature underlies the extraordinary mechanical properties of spider dragline silk.</title>
        <authorList>
            <person name="Kono N."/>
            <person name="Nakamura H."/>
            <person name="Mori M."/>
            <person name="Yoshida Y."/>
            <person name="Ohtoshi R."/>
            <person name="Malay A.D."/>
            <person name="Moran D.A.P."/>
            <person name="Tomita M."/>
            <person name="Numata K."/>
            <person name="Arakawa K."/>
        </authorList>
    </citation>
    <scope>NUCLEOTIDE SEQUENCE</scope>
</reference>
<name>A0A8X6X4Q9_9ARAC</name>
<protein>
    <submittedName>
        <fullName evidence="1">Uncharacterized protein</fullName>
    </submittedName>
</protein>
<accession>A0A8X6X4Q9</accession>
<dbReference type="AlphaFoldDB" id="A0A8X6X4Q9"/>
<evidence type="ECO:0000313" key="2">
    <source>
        <dbReference type="Proteomes" id="UP000886998"/>
    </source>
</evidence>
<proteinExistence type="predicted"/>
<dbReference type="Proteomes" id="UP000886998">
    <property type="component" value="Unassembled WGS sequence"/>
</dbReference>
<sequence>MLTVSLNESQLAFCKVPKFIPTDDYKMSFAKFYEDGRMITSNVIQYGPGALKKNNDLSNRNIKCLRSVIAEGRVGMGSIF</sequence>
<evidence type="ECO:0000313" key="1">
    <source>
        <dbReference type="EMBL" id="GFY46225.1"/>
    </source>
</evidence>
<comment type="caution">
    <text evidence="1">The sequence shown here is derived from an EMBL/GenBank/DDBJ whole genome shotgun (WGS) entry which is preliminary data.</text>
</comment>